<accession>A0ABN1IY39</accession>
<reference evidence="2 3" key="1">
    <citation type="journal article" date="2019" name="Int. J. Syst. Evol. Microbiol.">
        <title>The Global Catalogue of Microorganisms (GCM) 10K type strain sequencing project: providing services to taxonomists for standard genome sequencing and annotation.</title>
        <authorList>
            <consortium name="The Broad Institute Genomics Platform"/>
            <consortium name="The Broad Institute Genome Sequencing Center for Infectious Disease"/>
            <person name="Wu L."/>
            <person name="Ma J."/>
        </authorList>
    </citation>
    <scope>NUCLEOTIDE SEQUENCE [LARGE SCALE GENOMIC DNA]</scope>
    <source>
        <strain evidence="2 3">JCM 15421</strain>
    </source>
</reference>
<evidence type="ECO:0000256" key="1">
    <source>
        <dbReference type="SAM" id="MobiDB-lite"/>
    </source>
</evidence>
<proteinExistence type="predicted"/>
<keyword evidence="3" id="KW-1185">Reference proteome</keyword>
<protein>
    <submittedName>
        <fullName evidence="2">Uncharacterized protein</fullName>
    </submittedName>
</protein>
<evidence type="ECO:0000313" key="2">
    <source>
        <dbReference type="EMBL" id="GAA0723765.1"/>
    </source>
</evidence>
<organism evidence="2 3">
    <name type="scientific">Dokdonella soli</name>
    <dbReference type="NCBI Taxonomy" id="529810"/>
    <lineage>
        <taxon>Bacteria</taxon>
        <taxon>Pseudomonadati</taxon>
        <taxon>Pseudomonadota</taxon>
        <taxon>Gammaproteobacteria</taxon>
        <taxon>Lysobacterales</taxon>
        <taxon>Rhodanobacteraceae</taxon>
        <taxon>Dokdonella</taxon>
    </lineage>
</organism>
<evidence type="ECO:0000313" key="3">
    <source>
        <dbReference type="Proteomes" id="UP001501523"/>
    </source>
</evidence>
<dbReference type="EMBL" id="BAAAEU010000027">
    <property type="protein sequence ID" value="GAA0723765.1"/>
    <property type="molecule type" value="Genomic_DNA"/>
</dbReference>
<dbReference type="Proteomes" id="UP001501523">
    <property type="component" value="Unassembled WGS sequence"/>
</dbReference>
<gene>
    <name evidence="2" type="ORF">GCM10009105_35940</name>
</gene>
<sequence length="372" mass="41041">MSREKTIAAIGLSENEIAHLRRLVHACADQLEVPWRWGDEDAPDLIVVDTGSLAGQMARARAQGSGIRFAVFSDQPVHDGDLLLRRPLLRANVIDVLNTAARAVVHCEKIGAHTADFYTRDIGEEATPARSIDDEAPVAGLDDVLRHEPAELRKTDGEPPAPPAATVLGRKYATRESMLEDTAPRELREYLEGDLVRMPARYVLPGAPALTLDPKNKVAHAVVGLGALEPYCRARWRLCDWQPLTSAELAEAREEQQSHSYARLVWLHVLLHSGGELARHLDPGGTYRLKHSLEVEKEFGKYARIGPAMLQPTRLHEIASAAGAPMADVFDLVNAYDAIGLIEWQPRARRHDDKPAKSGSLFGKLRNPFSKS</sequence>
<dbReference type="RefSeq" id="WP_343793779.1">
    <property type="nucleotide sequence ID" value="NZ_BAAAEU010000027.1"/>
</dbReference>
<name>A0ABN1IY39_9GAMM</name>
<comment type="caution">
    <text evidence="2">The sequence shown here is derived from an EMBL/GenBank/DDBJ whole genome shotgun (WGS) entry which is preliminary data.</text>
</comment>
<feature type="region of interest" description="Disordered" evidence="1">
    <location>
        <begin position="349"/>
        <end position="372"/>
    </location>
</feature>